<dbReference type="InterPro" id="IPR017456">
    <property type="entry name" value="CTP_synthase_N"/>
</dbReference>
<dbReference type="GO" id="GO:0006241">
    <property type="term" value="P:CTP biosynthetic process"/>
    <property type="evidence" value="ECO:0007669"/>
    <property type="project" value="TreeGrafter"/>
</dbReference>
<evidence type="ECO:0000313" key="2">
    <source>
        <dbReference type="EMBL" id="CAI9287837.1"/>
    </source>
</evidence>
<dbReference type="AlphaFoldDB" id="A0AA35Z9C9"/>
<dbReference type="InterPro" id="IPR027417">
    <property type="entry name" value="P-loop_NTPase"/>
</dbReference>
<sequence>MPAMELDSEAFVEVDPSGRSQLQQRLHQWQYQRVGKSHYAHSILGTPEFMAPELYEEDYTELNLQEGDIEKKPFIEALSQLFFSTEPDNFCLIHVSLVPVLGVVGEQKTKPTHHNVRELRALGLTPHFLACRSAQPLLENTKQKLSQFCHVPATNILNIHETARTTTVKITMVGKYVGVTDSYLSVVKVDEDDYYHWRFKKGNILKFSHDYVATKSQLA</sequence>
<accession>A0AA35Z9C9</accession>
<protein>
    <recommendedName>
        <fullName evidence="1">CTP synthase N-terminal domain-containing protein</fullName>
    </recommendedName>
</protein>
<evidence type="ECO:0000259" key="1">
    <source>
        <dbReference type="Pfam" id="PF06418"/>
    </source>
</evidence>
<dbReference type="SUPFAM" id="SSF52540">
    <property type="entry name" value="P-loop containing nucleoside triphosphate hydrolases"/>
    <property type="match status" value="1"/>
</dbReference>
<gene>
    <name evidence="2" type="ORF">LSALG_LOCUS27174</name>
</gene>
<dbReference type="Proteomes" id="UP001177003">
    <property type="component" value="Chromosome 5"/>
</dbReference>
<dbReference type="GO" id="GO:0003883">
    <property type="term" value="F:CTP synthase activity"/>
    <property type="evidence" value="ECO:0007669"/>
    <property type="project" value="InterPro"/>
</dbReference>
<dbReference type="PANTHER" id="PTHR11550">
    <property type="entry name" value="CTP SYNTHASE"/>
    <property type="match status" value="1"/>
</dbReference>
<dbReference type="PANTHER" id="PTHR11550:SF40">
    <property type="entry name" value="CTP SYNTHASE"/>
    <property type="match status" value="1"/>
</dbReference>
<proteinExistence type="predicted"/>
<organism evidence="2 3">
    <name type="scientific">Lactuca saligna</name>
    <name type="common">Willowleaf lettuce</name>
    <dbReference type="NCBI Taxonomy" id="75948"/>
    <lineage>
        <taxon>Eukaryota</taxon>
        <taxon>Viridiplantae</taxon>
        <taxon>Streptophyta</taxon>
        <taxon>Embryophyta</taxon>
        <taxon>Tracheophyta</taxon>
        <taxon>Spermatophyta</taxon>
        <taxon>Magnoliopsida</taxon>
        <taxon>eudicotyledons</taxon>
        <taxon>Gunneridae</taxon>
        <taxon>Pentapetalae</taxon>
        <taxon>asterids</taxon>
        <taxon>campanulids</taxon>
        <taxon>Asterales</taxon>
        <taxon>Asteraceae</taxon>
        <taxon>Cichorioideae</taxon>
        <taxon>Cichorieae</taxon>
        <taxon>Lactucinae</taxon>
        <taxon>Lactuca</taxon>
    </lineage>
</organism>
<dbReference type="GO" id="GO:0019856">
    <property type="term" value="P:pyrimidine nucleobase biosynthetic process"/>
    <property type="evidence" value="ECO:0007669"/>
    <property type="project" value="TreeGrafter"/>
</dbReference>
<evidence type="ECO:0000313" key="3">
    <source>
        <dbReference type="Proteomes" id="UP001177003"/>
    </source>
</evidence>
<dbReference type="InterPro" id="IPR004468">
    <property type="entry name" value="CTP_synthase"/>
</dbReference>
<dbReference type="Gene3D" id="3.40.50.300">
    <property type="entry name" value="P-loop containing nucleotide triphosphate hydrolases"/>
    <property type="match status" value="1"/>
</dbReference>
<keyword evidence="3" id="KW-1185">Reference proteome</keyword>
<feature type="domain" description="CTP synthase N-terminal" evidence="1">
    <location>
        <begin position="67"/>
        <end position="172"/>
    </location>
</feature>
<name>A0AA35Z9C9_LACSI</name>
<dbReference type="EMBL" id="OX465081">
    <property type="protein sequence ID" value="CAI9287837.1"/>
    <property type="molecule type" value="Genomic_DNA"/>
</dbReference>
<dbReference type="Pfam" id="PF06418">
    <property type="entry name" value="CTP_synth_N"/>
    <property type="match status" value="1"/>
</dbReference>
<dbReference type="GO" id="GO:0042802">
    <property type="term" value="F:identical protein binding"/>
    <property type="evidence" value="ECO:0007669"/>
    <property type="project" value="TreeGrafter"/>
</dbReference>
<reference evidence="2" key="1">
    <citation type="submission" date="2023-04" db="EMBL/GenBank/DDBJ databases">
        <authorList>
            <person name="Vijverberg K."/>
            <person name="Xiong W."/>
            <person name="Schranz E."/>
        </authorList>
    </citation>
    <scope>NUCLEOTIDE SEQUENCE</scope>
</reference>